<keyword evidence="7 9" id="KW-0460">Magnesium</keyword>
<comment type="similarity">
    <text evidence="2 9">Belongs to the CRISPR-associated endoribonuclease Cas2 protein family.</text>
</comment>
<dbReference type="HAMAP" id="MF_01471">
    <property type="entry name" value="Cas2"/>
    <property type="match status" value="1"/>
</dbReference>
<dbReference type="OrthoDB" id="1012814at2"/>
<reference evidence="10 11" key="1">
    <citation type="submission" date="2014-08" db="EMBL/GenBank/DDBJ databases">
        <title>Porphyromonas gingivicanis strain:COT-022_OH1391 Genome sequencing.</title>
        <authorList>
            <person name="Wallis C."/>
            <person name="Deusch O."/>
            <person name="O'Flynn C."/>
            <person name="Davis I."/>
            <person name="Jospin G."/>
            <person name="Darling A.E."/>
            <person name="Coil D.A."/>
            <person name="Alexiev A."/>
            <person name="Horsfall A."/>
            <person name="Kirkwood N."/>
            <person name="Harris S."/>
            <person name="Eisen J.A."/>
        </authorList>
    </citation>
    <scope>NUCLEOTIDE SEQUENCE [LARGE SCALE GENOMIC DNA]</scope>
    <source>
        <strain evidence="11">COT-022 OH1391</strain>
    </source>
</reference>
<sequence length="96" mass="11316">MSSKILIAYDISSHRCRQRVAKSLENYGIRVNKSVFICTIKTENQLNSLLDTFRPIISRKDSLFILPLCSRCYANAWFEEKKYSPKSRRKRKTKII</sequence>
<dbReference type="GO" id="GO:0046872">
    <property type="term" value="F:metal ion binding"/>
    <property type="evidence" value="ECO:0007669"/>
    <property type="project" value="UniProtKB-UniRule"/>
</dbReference>
<dbReference type="SUPFAM" id="SSF143430">
    <property type="entry name" value="TTP0101/SSO1404-like"/>
    <property type="match status" value="1"/>
</dbReference>
<dbReference type="GO" id="GO:0004521">
    <property type="term" value="F:RNA endonuclease activity"/>
    <property type="evidence" value="ECO:0007669"/>
    <property type="project" value="InterPro"/>
</dbReference>
<evidence type="ECO:0000256" key="1">
    <source>
        <dbReference type="ARBA" id="ARBA00001946"/>
    </source>
</evidence>
<dbReference type="CDD" id="cd09725">
    <property type="entry name" value="Cas2_I_II_III"/>
    <property type="match status" value="1"/>
</dbReference>
<dbReference type="GO" id="GO:0043571">
    <property type="term" value="P:maintenance of CRISPR repeat elements"/>
    <property type="evidence" value="ECO:0007669"/>
    <property type="project" value="UniProtKB-UniRule"/>
</dbReference>
<comment type="subunit">
    <text evidence="9">Homodimer, forms a heterotetramer with a Cas1 homodimer.</text>
</comment>
<dbReference type="InterPro" id="IPR021127">
    <property type="entry name" value="CRISPR_associated_Cas2"/>
</dbReference>
<evidence type="ECO:0000256" key="7">
    <source>
        <dbReference type="ARBA" id="ARBA00022842"/>
    </source>
</evidence>
<keyword evidence="4 9" id="KW-0479">Metal-binding</keyword>
<dbReference type="Proteomes" id="UP000030134">
    <property type="component" value="Unassembled WGS sequence"/>
</dbReference>
<dbReference type="InterPro" id="IPR019199">
    <property type="entry name" value="Virulence_VapD/CRISPR_Cas2"/>
</dbReference>
<proteinExistence type="inferred from homology"/>
<gene>
    <name evidence="9" type="primary">cas2</name>
    <name evidence="10" type="ORF">HQ36_08180</name>
</gene>
<name>A0A0A2G9N2_9PORP</name>
<keyword evidence="11" id="KW-1185">Reference proteome</keyword>
<evidence type="ECO:0000256" key="3">
    <source>
        <dbReference type="ARBA" id="ARBA00022722"/>
    </source>
</evidence>
<comment type="caution">
    <text evidence="10">The sequence shown here is derived from an EMBL/GenBank/DDBJ whole genome shotgun (WGS) entry which is preliminary data.</text>
</comment>
<dbReference type="PANTHER" id="PTHR34405:SF3">
    <property type="entry name" value="CRISPR-ASSOCIATED ENDORIBONUCLEASE CAS2 3"/>
    <property type="match status" value="1"/>
</dbReference>
<keyword evidence="5 9" id="KW-0255">Endonuclease</keyword>
<keyword evidence="3 9" id="KW-0540">Nuclease</keyword>
<evidence type="ECO:0000256" key="2">
    <source>
        <dbReference type="ARBA" id="ARBA00009959"/>
    </source>
</evidence>
<dbReference type="eggNOG" id="COG1343">
    <property type="taxonomic scope" value="Bacteria"/>
</dbReference>
<dbReference type="AlphaFoldDB" id="A0A0A2G9N2"/>
<dbReference type="GO" id="GO:0016787">
    <property type="term" value="F:hydrolase activity"/>
    <property type="evidence" value="ECO:0007669"/>
    <property type="project" value="UniProtKB-KW"/>
</dbReference>
<dbReference type="Pfam" id="PF09827">
    <property type="entry name" value="CRISPR_Cas2"/>
    <property type="match status" value="1"/>
</dbReference>
<dbReference type="NCBIfam" id="TIGR01573">
    <property type="entry name" value="cas2"/>
    <property type="match status" value="1"/>
</dbReference>
<dbReference type="PANTHER" id="PTHR34405">
    <property type="entry name" value="CRISPR-ASSOCIATED ENDORIBONUCLEASE CAS2"/>
    <property type="match status" value="1"/>
</dbReference>
<feature type="binding site" evidence="9">
    <location>
        <position position="10"/>
    </location>
    <ligand>
        <name>Mg(2+)</name>
        <dbReference type="ChEBI" id="CHEBI:18420"/>
        <note>catalytic</note>
    </ligand>
</feature>
<keyword evidence="8 9" id="KW-0051">Antiviral defense</keyword>
<evidence type="ECO:0000256" key="9">
    <source>
        <dbReference type="HAMAP-Rule" id="MF_01471"/>
    </source>
</evidence>
<evidence type="ECO:0000256" key="8">
    <source>
        <dbReference type="ARBA" id="ARBA00023118"/>
    </source>
</evidence>
<organism evidence="10 11">
    <name type="scientific">Porphyromonas gingivicanis</name>
    <dbReference type="NCBI Taxonomy" id="266762"/>
    <lineage>
        <taxon>Bacteria</taxon>
        <taxon>Pseudomonadati</taxon>
        <taxon>Bacteroidota</taxon>
        <taxon>Bacteroidia</taxon>
        <taxon>Bacteroidales</taxon>
        <taxon>Porphyromonadaceae</taxon>
        <taxon>Porphyromonas</taxon>
    </lineage>
</organism>
<evidence type="ECO:0000256" key="6">
    <source>
        <dbReference type="ARBA" id="ARBA00022801"/>
    </source>
</evidence>
<dbReference type="EC" id="3.1.-.-" evidence="9"/>
<comment type="function">
    <text evidence="9">CRISPR (clustered regularly interspaced short palindromic repeat), is an adaptive immune system that provides protection against mobile genetic elements (viruses, transposable elements and conjugative plasmids). CRISPR clusters contain sequences complementary to antecedent mobile elements and target invading nucleic acids. CRISPR clusters are transcribed and processed into CRISPR RNA (crRNA). Functions as a ssRNA-specific endoribonuclease. Involved in the integration of spacer DNA into the CRISPR cassette.</text>
</comment>
<dbReference type="STRING" id="266762.HQ36_08180"/>
<keyword evidence="6 9" id="KW-0378">Hydrolase</keyword>
<dbReference type="EMBL" id="JQZW01000017">
    <property type="protein sequence ID" value="KGN97179.1"/>
    <property type="molecule type" value="Genomic_DNA"/>
</dbReference>
<dbReference type="GO" id="GO:0051607">
    <property type="term" value="P:defense response to virus"/>
    <property type="evidence" value="ECO:0007669"/>
    <property type="project" value="UniProtKB-UniRule"/>
</dbReference>
<evidence type="ECO:0000313" key="11">
    <source>
        <dbReference type="Proteomes" id="UP000030134"/>
    </source>
</evidence>
<comment type="cofactor">
    <cofactor evidence="1 9">
        <name>Mg(2+)</name>
        <dbReference type="ChEBI" id="CHEBI:18420"/>
    </cofactor>
</comment>
<evidence type="ECO:0000256" key="5">
    <source>
        <dbReference type="ARBA" id="ARBA00022759"/>
    </source>
</evidence>
<dbReference type="Gene3D" id="3.30.70.240">
    <property type="match status" value="1"/>
</dbReference>
<evidence type="ECO:0000313" key="10">
    <source>
        <dbReference type="EMBL" id="KGN97179.1"/>
    </source>
</evidence>
<dbReference type="RefSeq" id="WP_036885016.1">
    <property type="nucleotide sequence ID" value="NZ_JQZW01000017.1"/>
</dbReference>
<evidence type="ECO:0000256" key="4">
    <source>
        <dbReference type="ARBA" id="ARBA00022723"/>
    </source>
</evidence>
<accession>A0A0A2G9N2</accession>
<protein>
    <recommendedName>
        <fullName evidence="9">CRISPR-associated endoribonuclease Cas2</fullName>
        <ecNumber evidence="9">3.1.-.-</ecNumber>
    </recommendedName>
</protein>